<name>A0A7G6XA23_9ACTN</name>
<evidence type="ECO:0000313" key="2">
    <source>
        <dbReference type="EMBL" id="QNE23088.1"/>
    </source>
</evidence>
<dbReference type="SUPFAM" id="SSF46785">
    <property type="entry name" value="Winged helix' DNA-binding domain"/>
    <property type="match status" value="1"/>
</dbReference>
<dbReference type="Pfam" id="PF01022">
    <property type="entry name" value="HTH_5"/>
    <property type="match status" value="1"/>
</dbReference>
<evidence type="ECO:0000259" key="1">
    <source>
        <dbReference type="Pfam" id="PF01022"/>
    </source>
</evidence>
<dbReference type="InterPro" id="IPR036388">
    <property type="entry name" value="WH-like_DNA-bd_sf"/>
</dbReference>
<sequence>MNVPHTGPDDPPPTFLRLAEHDVRWRLLRELSRSDGRVRELTLLLGQPQSLVSYHLNKLQADRSMY</sequence>
<reference evidence="3" key="1">
    <citation type="submission" date="2019-09" db="EMBL/GenBank/DDBJ databases">
        <title>Antimicrobial potential of Antarctic Bacteria.</title>
        <authorList>
            <person name="Benaud N."/>
            <person name="Edwards R.J."/>
            <person name="Ferrari B.C."/>
        </authorList>
    </citation>
    <scope>NUCLEOTIDE SEQUENCE [LARGE SCALE GENOMIC DNA]</scope>
    <source>
        <strain evidence="3">SPB151</strain>
    </source>
</reference>
<dbReference type="Gene3D" id="1.10.10.10">
    <property type="entry name" value="Winged helix-like DNA-binding domain superfamily/Winged helix DNA-binding domain"/>
    <property type="match status" value="1"/>
</dbReference>
<protein>
    <submittedName>
        <fullName evidence="2">ArsR family transcriptional regulator</fullName>
    </submittedName>
</protein>
<proteinExistence type="predicted"/>
<evidence type="ECO:0000313" key="3">
    <source>
        <dbReference type="Proteomes" id="UP000515563"/>
    </source>
</evidence>
<dbReference type="InterPro" id="IPR036390">
    <property type="entry name" value="WH_DNA-bd_sf"/>
</dbReference>
<accession>A0A7G6XA23</accession>
<dbReference type="GO" id="GO:0003700">
    <property type="term" value="F:DNA-binding transcription factor activity"/>
    <property type="evidence" value="ECO:0007669"/>
    <property type="project" value="InterPro"/>
</dbReference>
<gene>
    <name evidence="2" type="ORF">F1D05_22570</name>
</gene>
<feature type="domain" description="HTH arsR-type" evidence="1">
    <location>
        <begin position="23"/>
        <end position="60"/>
    </location>
</feature>
<dbReference type="Proteomes" id="UP000515563">
    <property type="component" value="Chromosome"/>
</dbReference>
<dbReference type="KEGG" id="kqi:F1D05_22570"/>
<dbReference type="InterPro" id="IPR001845">
    <property type="entry name" value="HTH_ArsR_DNA-bd_dom"/>
</dbReference>
<dbReference type="EMBL" id="CP043661">
    <property type="protein sequence ID" value="QNE23088.1"/>
    <property type="molecule type" value="Genomic_DNA"/>
</dbReference>
<dbReference type="AlphaFoldDB" id="A0A7G6XA23"/>
<organism evidence="2 3">
    <name type="scientific">Kribbella qitaiheensis</name>
    <dbReference type="NCBI Taxonomy" id="1544730"/>
    <lineage>
        <taxon>Bacteria</taxon>
        <taxon>Bacillati</taxon>
        <taxon>Actinomycetota</taxon>
        <taxon>Actinomycetes</taxon>
        <taxon>Propionibacteriales</taxon>
        <taxon>Kribbellaceae</taxon>
        <taxon>Kribbella</taxon>
    </lineage>
</organism>
<reference evidence="2 3" key="2">
    <citation type="journal article" date="2020" name="Microbiol. Resour. Announc.">
        <title>Antarctic desert soil bacteria exhibit high novel natural product potential, evaluated through long-read genome sequencing and comparative genomics.</title>
        <authorList>
            <person name="Benaud N."/>
            <person name="Edwards R.J."/>
            <person name="Amos T.G."/>
            <person name="D'Agostino P.M."/>
            <person name="Gutierrez-Chavez C."/>
            <person name="Montgomery K."/>
            <person name="Nicetic I."/>
            <person name="Ferrari B.C."/>
        </authorList>
    </citation>
    <scope>NUCLEOTIDE SEQUENCE [LARGE SCALE GENOMIC DNA]</scope>
    <source>
        <strain evidence="2 3">SPB151</strain>
    </source>
</reference>
<keyword evidence="3" id="KW-1185">Reference proteome</keyword>